<dbReference type="AlphaFoldDB" id="A0A9N9RKR0"/>
<dbReference type="Pfam" id="PF00675">
    <property type="entry name" value="Peptidase_M16"/>
    <property type="match status" value="1"/>
</dbReference>
<evidence type="ECO:0000256" key="4">
    <source>
        <dbReference type="ARBA" id="ARBA00022723"/>
    </source>
</evidence>
<feature type="domain" description="Peptidase M16 C-terminal" evidence="9">
    <location>
        <begin position="206"/>
        <end position="385"/>
    </location>
</feature>
<dbReference type="Pfam" id="PF05193">
    <property type="entry name" value="Peptidase_M16_C"/>
    <property type="match status" value="1"/>
</dbReference>
<evidence type="ECO:0000259" key="11">
    <source>
        <dbReference type="Pfam" id="PF22456"/>
    </source>
</evidence>
<dbReference type="Gene3D" id="3.30.830.10">
    <property type="entry name" value="Metalloenzyme, LuxS/M16 peptidase-like"/>
    <property type="match status" value="4"/>
</dbReference>
<dbReference type="Pfam" id="PF22456">
    <property type="entry name" value="PqqF-like_C_4"/>
    <property type="match status" value="1"/>
</dbReference>
<evidence type="ECO:0000259" key="10">
    <source>
        <dbReference type="Pfam" id="PF16187"/>
    </source>
</evidence>
<dbReference type="GO" id="GO:0046872">
    <property type="term" value="F:metal ion binding"/>
    <property type="evidence" value="ECO:0007669"/>
    <property type="project" value="UniProtKB-KW"/>
</dbReference>
<feature type="domain" description="Coenzyme PQQ synthesis protein F-like C-terminal lobe" evidence="11">
    <location>
        <begin position="783"/>
        <end position="879"/>
    </location>
</feature>
<keyword evidence="7" id="KW-0482">Metalloprotease</keyword>
<evidence type="ECO:0000259" key="9">
    <source>
        <dbReference type="Pfam" id="PF05193"/>
    </source>
</evidence>
<dbReference type="FunFam" id="3.30.830.10:FF:000012">
    <property type="entry name" value="Protease 3"/>
    <property type="match status" value="1"/>
</dbReference>
<evidence type="ECO:0000256" key="2">
    <source>
        <dbReference type="ARBA" id="ARBA00007261"/>
    </source>
</evidence>
<keyword evidence="5" id="KW-0378">Hydrolase</keyword>
<comment type="cofactor">
    <cofactor evidence="1">
        <name>Zn(2+)</name>
        <dbReference type="ChEBI" id="CHEBI:29105"/>
    </cofactor>
</comment>
<dbReference type="InterPro" id="IPR032632">
    <property type="entry name" value="Peptidase_M16_M"/>
</dbReference>
<accession>A0A9N9RKR0</accession>
<evidence type="ECO:0000256" key="6">
    <source>
        <dbReference type="ARBA" id="ARBA00022833"/>
    </source>
</evidence>
<dbReference type="Proteomes" id="UP001153620">
    <property type="component" value="Chromosome 1"/>
</dbReference>
<evidence type="ECO:0000256" key="5">
    <source>
        <dbReference type="ARBA" id="ARBA00022801"/>
    </source>
</evidence>
<evidence type="ECO:0000256" key="7">
    <source>
        <dbReference type="ARBA" id="ARBA00023049"/>
    </source>
</evidence>
<name>A0A9N9RKR0_9DIPT</name>
<keyword evidence="4" id="KW-0479">Metal-binding</keyword>
<gene>
    <name evidence="12" type="ORF">CHIRRI_LOCUS1538</name>
</gene>
<dbReference type="OrthoDB" id="952271at2759"/>
<dbReference type="InterPro" id="IPR054734">
    <property type="entry name" value="PqqF-like_C_4"/>
</dbReference>
<evidence type="ECO:0000259" key="8">
    <source>
        <dbReference type="Pfam" id="PF00675"/>
    </source>
</evidence>
<dbReference type="PANTHER" id="PTHR43690">
    <property type="entry name" value="NARDILYSIN"/>
    <property type="match status" value="1"/>
</dbReference>
<evidence type="ECO:0000256" key="3">
    <source>
        <dbReference type="ARBA" id="ARBA00022670"/>
    </source>
</evidence>
<reference evidence="12" key="2">
    <citation type="submission" date="2022-10" db="EMBL/GenBank/DDBJ databases">
        <authorList>
            <consortium name="ENA_rothamsted_submissions"/>
            <consortium name="culmorum"/>
            <person name="King R."/>
        </authorList>
    </citation>
    <scope>NUCLEOTIDE SEQUENCE</scope>
</reference>
<evidence type="ECO:0000313" key="12">
    <source>
        <dbReference type="EMBL" id="CAG9798556.1"/>
    </source>
</evidence>
<dbReference type="InterPro" id="IPR050626">
    <property type="entry name" value="Peptidase_M16"/>
</dbReference>
<organism evidence="12 13">
    <name type="scientific">Chironomus riparius</name>
    <dbReference type="NCBI Taxonomy" id="315576"/>
    <lineage>
        <taxon>Eukaryota</taxon>
        <taxon>Metazoa</taxon>
        <taxon>Ecdysozoa</taxon>
        <taxon>Arthropoda</taxon>
        <taxon>Hexapoda</taxon>
        <taxon>Insecta</taxon>
        <taxon>Pterygota</taxon>
        <taxon>Neoptera</taxon>
        <taxon>Endopterygota</taxon>
        <taxon>Diptera</taxon>
        <taxon>Nematocera</taxon>
        <taxon>Chironomoidea</taxon>
        <taxon>Chironomidae</taxon>
        <taxon>Chironominae</taxon>
        <taxon>Chironomus</taxon>
    </lineage>
</organism>
<dbReference type="EMBL" id="OU895877">
    <property type="protein sequence ID" value="CAG9798556.1"/>
    <property type="molecule type" value="Genomic_DNA"/>
</dbReference>
<keyword evidence="3" id="KW-0645">Protease</keyword>
<feature type="domain" description="Peptidase M16 N-terminal" evidence="8">
    <location>
        <begin position="51"/>
        <end position="178"/>
    </location>
</feature>
<dbReference type="Pfam" id="PF16187">
    <property type="entry name" value="Peptidase_M16_M"/>
    <property type="match status" value="1"/>
</dbReference>
<dbReference type="InterPro" id="IPR011765">
    <property type="entry name" value="Pept_M16_N"/>
</dbReference>
<proteinExistence type="inferred from homology"/>
<evidence type="ECO:0000256" key="1">
    <source>
        <dbReference type="ARBA" id="ARBA00001947"/>
    </source>
</evidence>
<dbReference type="PANTHER" id="PTHR43690:SF18">
    <property type="entry name" value="INSULIN-DEGRADING ENZYME-RELATED"/>
    <property type="match status" value="1"/>
</dbReference>
<sequence length="969" mass="113229">MKFDNLLEEPVVSLSDRKNYKILKLQNGLKVLLIKQQSDNDDELCRYKKYKSNAAAVALCVDVGSFKDPRDIQGMSHLLEHVIFMGSEKYPKENEFDQFVSSHGGYDNAYTESQYTVFHFDIIEKHLAGALDRFANLFISPLMSLDSIQREIIAVESEFQNNINDDDVRINQIYSTMICDEHPASNFIWGNSVTLKDGVDGRILYGKLHAFRRKYYTPNRMYLCIQSSIEISRLERTVIATFSDIPIPNDAKIHDTIASNNPFEIFKSDFHEKIFFVKSTSEKCKLLMTFLFPTNPKEYKFLEYLASLIQYEGPGSLSDYFMDELLALKVKARVGYQDFGGNSYFTFFTIDVNLTSRGFQDFDCVLRAIFAYLLLLKSTKLEEHETRFKEFKEISDTLFKYRKEKSAIENVQDIAVNMKYYDDKNIIIGSDYCPDFNASVMKGLIEKLNEKKFNLLILSDKSCAAYQMKEKWFQTEYSAVNFPQEYNKLWNERWLMNELYLPSPNKFICKSFGIFNNPTEQDEKFPRKIFENEICELYYKMDKNFKLPYAYVYIFFISPLSQLSTENLNMTSIYSMCVKNFLSEKLYPATLVGYSYKLNSVDSGLILRLNGFNEKLQLILEIITMQMKKSITKCTFETFRRELKKNCHNCMTDLNILNDDYRLTVLKQNHRSFHERYKQIDSIKYQDFKLFATKILETLKMKILIQGNIVKARAEYLKELIVENLKPQKINDFPNESQIYELPLGSTYIKNKSLRNNDYNAIIKNYYQAGRSDIKLESLTEILASILMEPLFDILRTHQQLGYGINCSARKNNRVMGLVITVEYQENLHSSEFIDAKIEEFLIEYQNTLNAISEEDFIAAKRCFISSKLTSNTDLEVEVIRNFDELRNYEDVFNRRELEADEIENITKKEILEFYRKVLLDTATKRKLSVQITGTNGANENCETKSVNNVENCKETDFNELQACCKVYS</sequence>
<evidence type="ECO:0008006" key="14">
    <source>
        <dbReference type="Google" id="ProtNLM"/>
    </source>
</evidence>
<keyword evidence="6" id="KW-0862">Zinc</keyword>
<dbReference type="InterPro" id="IPR011249">
    <property type="entry name" value="Metalloenz_LuxS/M16"/>
</dbReference>
<dbReference type="SUPFAM" id="SSF63411">
    <property type="entry name" value="LuxS/MPP-like metallohydrolase"/>
    <property type="match status" value="4"/>
</dbReference>
<dbReference type="GO" id="GO:0004222">
    <property type="term" value="F:metalloendopeptidase activity"/>
    <property type="evidence" value="ECO:0007669"/>
    <property type="project" value="UniProtKB-ARBA"/>
</dbReference>
<reference evidence="12" key="1">
    <citation type="submission" date="2022-01" db="EMBL/GenBank/DDBJ databases">
        <authorList>
            <person name="King R."/>
        </authorList>
    </citation>
    <scope>NUCLEOTIDE SEQUENCE</scope>
</reference>
<keyword evidence="13" id="KW-1185">Reference proteome</keyword>
<comment type="similarity">
    <text evidence="2">Belongs to the peptidase M16 family.</text>
</comment>
<protein>
    <recommendedName>
        <fullName evidence="14">Nardilysin</fullName>
    </recommendedName>
</protein>
<dbReference type="InterPro" id="IPR007863">
    <property type="entry name" value="Peptidase_M16_C"/>
</dbReference>
<evidence type="ECO:0000313" key="13">
    <source>
        <dbReference type="Proteomes" id="UP001153620"/>
    </source>
</evidence>
<feature type="domain" description="Peptidase M16 middle/third" evidence="10">
    <location>
        <begin position="399"/>
        <end position="678"/>
    </location>
</feature>
<dbReference type="GO" id="GO:0006508">
    <property type="term" value="P:proteolysis"/>
    <property type="evidence" value="ECO:0007669"/>
    <property type="project" value="UniProtKB-KW"/>
</dbReference>